<accession>A0ABP1S4F0</accession>
<dbReference type="EMBL" id="CAXLJM020000158">
    <property type="protein sequence ID" value="CAL8143510.1"/>
    <property type="molecule type" value="Genomic_DNA"/>
</dbReference>
<keyword evidence="2" id="KW-1185">Reference proteome</keyword>
<evidence type="ECO:0000313" key="2">
    <source>
        <dbReference type="Proteomes" id="UP001642540"/>
    </source>
</evidence>
<reference evidence="1 2" key="1">
    <citation type="submission" date="2024-08" db="EMBL/GenBank/DDBJ databases">
        <authorList>
            <person name="Cucini C."/>
            <person name="Frati F."/>
        </authorList>
    </citation>
    <scope>NUCLEOTIDE SEQUENCE [LARGE SCALE GENOMIC DNA]</scope>
</reference>
<organism evidence="1 2">
    <name type="scientific">Orchesella dallaii</name>
    <dbReference type="NCBI Taxonomy" id="48710"/>
    <lineage>
        <taxon>Eukaryota</taxon>
        <taxon>Metazoa</taxon>
        <taxon>Ecdysozoa</taxon>
        <taxon>Arthropoda</taxon>
        <taxon>Hexapoda</taxon>
        <taxon>Collembola</taxon>
        <taxon>Entomobryomorpha</taxon>
        <taxon>Entomobryoidea</taxon>
        <taxon>Orchesellidae</taxon>
        <taxon>Orchesellinae</taxon>
        <taxon>Orchesella</taxon>
    </lineage>
</organism>
<sequence length="327" mass="36750">MSFSLTQAYQNFSFTYEEIFGQLLGRLRYGDQCNSSARAENQCQFGFGCYNESCQCHNPEVSTYHNGKCLIKAGERCMFKYFNYNSLTGSQVFLREEKCVENSICERGLCSCLPGFYKTGNGTCMNTRWFGAPCDSDLECDSELYMSCNASTKVCDCGSASGSGCGLRIYSPCSDDIADSRKCQKNSHCGEEDRCECDSDYFINFVQGDIMFRPVCQRRRFYSYFNETCETDDDCHGDDNNYALICNAERKCDCSGSRPVFSSRKRSVGGRGGVCVQVLGGGCWNDVDCDENENMECKAVERLRKCTCKDTYFETADGKCEPVAENK</sequence>
<proteinExistence type="predicted"/>
<dbReference type="PANTHER" id="PTHR39069:SF8">
    <property type="entry name" value="FI17111P1"/>
    <property type="match status" value="1"/>
</dbReference>
<comment type="caution">
    <text evidence="1">The sequence shown here is derived from an EMBL/GenBank/DDBJ whole genome shotgun (WGS) entry which is preliminary data.</text>
</comment>
<name>A0ABP1S4F0_9HEXA</name>
<gene>
    <name evidence="1" type="ORF">ODALV1_LOCUS29644</name>
</gene>
<protein>
    <recommendedName>
        <fullName evidence="3">EB domain-containing protein</fullName>
    </recommendedName>
</protein>
<evidence type="ECO:0000313" key="1">
    <source>
        <dbReference type="EMBL" id="CAL8143510.1"/>
    </source>
</evidence>
<dbReference type="Proteomes" id="UP001642540">
    <property type="component" value="Unassembled WGS sequence"/>
</dbReference>
<evidence type="ECO:0008006" key="3">
    <source>
        <dbReference type="Google" id="ProtNLM"/>
    </source>
</evidence>
<dbReference type="PANTHER" id="PTHR39069">
    <property type="entry name" value="ECDYSONE-INDUCIBLE GENE E1, ISOFORM A"/>
    <property type="match status" value="1"/>
</dbReference>